<protein>
    <recommendedName>
        <fullName evidence="2">EF-hand domain-containing protein</fullName>
    </recommendedName>
</protein>
<accession>A0A445AJQ5</accession>
<dbReference type="PROSITE" id="PS50222">
    <property type="entry name" value="EF_HAND_2"/>
    <property type="match status" value="2"/>
</dbReference>
<keyword evidence="4" id="KW-1185">Reference proteome</keyword>
<dbReference type="SMART" id="SM00054">
    <property type="entry name" value="EFh"/>
    <property type="match status" value="2"/>
</dbReference>
<dbReference type="InterPro" id="IPR002048">
    <property type="entry name" value="EF_hand_dom"/>
</dbReference>
<evidence type="ECO:0000256" key="1">
    <source>
        <dbReference type="ARBA" id="ARBA00022837"/>
    </source>
</evidence>
<comment type="caution">
    <text evidence="3">The sequence shown here is derived from an EMBL/GenBank/DDBJ whole genome shotgun (WGS) entry which is preliminary data.</text>
</comment>
<dbReference type="Gene3D" id="1.10.238.10">
    <property type="entry name" value="EF-hand"/>
    <property type="match status" value="1"/>
</dbReference>
<dbReference type="AlphaFoldDB" id="A0A445AJQ5"/>
<feature type="domain" description="EF-hand" evidence="2">
    <location>
        <begin position="120"/>
        <end position="155"/>
    </location>
</feature>
<dbReference type="CDD" id="cd00051">
    <property type="entry name" value="EFh"/>
    <property type="match status" value="1"/>
</dbReference>
<dbReference type="PROSITE" id="PS00018">
    <property type="entry name" value="EF_HAND_1"/>
    <property type="match status" value="1"/>
</dbReference>
<feature type="domain" description="EF-hand" evidence="2">
    <location>
        <begin position="84"/>
        <end position="119"/>
    </location>
</feature>
<dbReference type="EMBL" id="SDMP01000012">
    <property type="protein sequence ID" value="RYR26686.1"/>
    <property type="molecule type" value="Genomic_DNA"/>
</dbReference>
<dbReference type="SUPFAM" id="SSF47473">
    <property type="entry name" value="EF-hand"/>
    <property type="match status" value="1"/>
</dbReference>
<dbReference type="Pfam" id="PF13499">
    <property type="entry name" value="EF-hand_7"/>
    <property type="match status" value="1"/>
</dbReference>
<dbReference type="Proteomes" id="UP000289738">
    <property type="component" value="Chromosome B02"/>
</dbReference>
<evidence type="ECO:0000313" key="3">
    <source>
        <dbReference type="EMBL" id="RYR26686.1"/>
    </source>
</evidence>
<gene>
    <name evidence="3" type="ORF">Ahy_B02g060977</name>
</gene>
<evidence type="ECO:0000259" key="2">
    <source>
        <dbReference type="PROSITE" id="PS50222"/>
    </source>
</evidence>
<name>A0A445AJQ5_ARAHY</name>
<keyword evidence="1" id="KW-0106">Calcium</keyword>
<dbReference type="InterPro" id="IPR018247">
    <property type="entry name" value="EF_Hand_1_Ca_BS"/>
</dbReference>
<organism evidence="3 4">
    <name type="scientific">Arachis hypogaea</name>
    <name type="common">Peanut</name>
    <dbReference type="NCBI Taxonomy" id="3818"/>
    <lineage>
        <taxon>Eukaryota</taxon>
        <taxon>Viridiplantae</taxon>
        <taxon>Streptophyta</taxon>
        <taxon>Embryophyta</taxon>
        <taxon>Tracheophyta</taxon>
        <taxon>Spermatophyta</taxon>
        <taxon>Magnoliopsida</taxon>
        <taxon>eudicotyledons</taxon>
        <taxon>Gunneridae</taxon>
        <taxon>Pentapetalae</taxon>
        <taxon>rosids</taxon>
        <taxon>fabids</taxon>
        <taxon>Fabales</taxon>
        <taxon>Fabaceae</taxon>
        <taxon>Papilionoideae</taxon>
        <taxon>50 kb inversion clade</taxon>
        <taxon>dalbergioids sensu lato</taxon>
        <taxon>Dalbergieae</taxon>
        <taxon>Pterocarpus clade</taxon>
        <taxon>Arachis</taxon>
    </lineage>
</organism>
<sequence>MTPNLSAFCLGTVATGDRVATVPCILVTAAHSSQLCKPLPPVRPFETHVISVALLLLLCRSSSLHRTSLTGLNPSTTPTTTKDIENEAMRELIHHSDANRDGKIFAFELMSYFGSIGDYLSPDEAQGLIQDLDSDGDHLLDFQDFMKLVTINNDDDLKKAFEMFVWEKENTEASSSSSGSITPKETMKFRCLWIKKKNWSRYCFGFS</sequence>
<dbReference type="InterPro" id="IPR011992">
    <property type="entry name" value="EF-hand-dom_pair"/>
</dbReference>
<evidence type="ECO:0000313" key="4">
    <source>
        <dbReference type="Proteomes" id="UP000289738"/>
    </source>
</evidence>
<dbReference type="STRING" id="3818.A0A445AJQ5"/>
<proteinExistence type="predicted"/>
<dbReference type="GO" id="GO:0005509">
    <property type="term" value="F:calcium ion binding"/>
    <property type="evidence" value="ECO:0007669"/>
    <property type="project" value="InterPro"/>
</dbReference>
<reference evidence="3 4" key="1">
    <citation type="submission" date="2019-01" db="EMBL/GenBank/DDBJ databases">
        <title>Sequencing of cultivated peanut Arachis hypogaea provides insights into genome evolution and oil improvement.</title>
        <authorList>
            <person name="Chen X."/>
        </authorList>
    </citation>
    <scope>NUCLEOTIDE SEQUENCE [LARGE SCALE GENOMIC DNA]</scope>
    <source>
        <strain evidence="4">cv. Fuhuasheng</strain>
        <tissue evidence="3">Leaves</tissue>
    </source>
</reference>